<dbReference type="SUPFAM" id="SSF56801">
    <property type="entry name" value="Acetyl-CoA synthetase-like"/>
    <property type="match status" value="1"/>
</dbReference>
<sequence length="522" mass="55960">MVQHSIPLETAPLPLDHLAIRGRDEAPALVLREGVLSYKDLTERVGAMAAWLAARAEKGARIATWAAKGELTCLMPLAAARAGMVHVPINPLLKRAQVAHILADSGAALLIATPARLASLEAGDAPCPTMGEGEAIEASRGFDPLGPSQGDPDDLAAILYTSGSTGRPKGVMLSHANMWLGAQSVAAYLGLSSDDRALAVLPLSFDYGQNQLLSHWYAGASAVPLDYLMPRDVVKAIDRHDVTTLACVPPLWVQLTELEWPDHVAGKLRRLTNSGGALTVDLVHRLRGIFPDARLFAMYGLTEAFRSTFLDPALIDTHPTSMGKAIPHAEILVVRDDGAIAGDDEEGELVHCGPLVAQGYWQDAARTAERYKPAPQGSAYGGMAVWSGDRVRRDAAGLLYFVGRRDAMIKSAGNRISPQEIEDAAVATGLVAEAMALGLPDDRLGHAVCLVVRAVPGAQNPAEELPRRLKADLPNFMQPSVIHWKEAMPISPNGKLDRTGLYQEMLEWKIAVDQATSRELDA</sequence>
<dbReference type="InterPro" id="IPR050237">
    <property type="entry name" value="ATP-dep_AMP-bd_enzyme"/>
</dbReference>
<dbReference type="PANTHER" id="PTHR43767:SF10">
    <property type="entry name" value="SURFACTIN SYNTHASE SUBUNIT 1"/>
    <property type="match status" value="1"/>
</dbReference>
<evidence type="ECO:0000259" key="1">
    <source>
        <dbReference type="Pfam" id="PF00501"/>
    </source>
</evidence>
<dbReference type="PROSITE" id="PS00455">
    <property type="entry name" value="AMP_BINDING"/>
    <property type="match status" value="1"/>
</dbReference>
<dbReference type="Pfam" id="PF00501">
    <property type="entry name" value="AMP-binding"/>
    <property type="match status" value="1"/>
</dbReference>
<dbReference type="InterPro" id="IPR025110">
    <property type="entry name" value="AMP-bd_C"/>
</dbReference>
<dbReference type="AlphaFoldDB" id="A0A7W6G7N2"/>
<dbReference type="InterPro" id="IPR042099">
    <property type="entry name" value="ANL_N_sf"/>
</dbReference>
<dbReference type="Pfam" id="PF13193">
    <property type="entry name" value="AMP-binding_C"/>
    <property type="match status" value="1"/>
</dbReference>
<dbReference type="InterPro" id="IPR020459">
    <property type="entry name" value="AMP-binding"/>
</dbReference>
<evidence type="ECO:0000313" key="4">
    <source>
        <dbReference type="Proteomes" id="UP000548867"/>
    </source>
</evidence>
<dbReference type="PRINTS" id="PR00154">
    <property type="entry name" value="AMPBINDING"/>
</dbReference>
<dbReference type="InterPro" id="IPR020845">
    <property type="entry name" value="AMP-binding_CS"/>
</dbReference>
<dbReference type="Proteomes" id="UP000548867">
    <property type="component" value="Unassembled WGS sequence"/>
</dbReference>
<accession>A0A7W6G7N2</accession>
<dbReference type="GO" id="GO:0016877">
    <property type="term" value="F:ligase activity, forming carbon-sulfur bonds"/>
    <property type="evidence" value="ECO:0007669"/>
    <property type="project" value="UniProtKB-ARBA"/>
</dbReference>
<protein>
    <submittedName>
        <fullName evidence="3">Acyl-CoA ligase (AMP-forming) (Exosortase A-associated)</fullName>
    </submittedName>
</protein>
<dbReference type="EMBL" id="JACIDX010000007">
    <property type="protein sequence ID" value="MBB3955137.1"/>
    <property type="molecule type" value="Genomic_DNA"/>
</dbReference>
<reference evidence="3 4" key="1">
    <citation type="submission" date="2020-08" db="EMBL/GenBank/DDBJ databases">
        <title>Genomic Encyclopedia of Type Strains, Phase IV (KMG-IV): sequencing the most valuable type-strain genomes for metagenomic binning, comparative biology and taxonomic classification.</title>
        <authorList>
            <person name="Goeker M."/>
        </authorList>
    </citation>
    <scope>NUCLEOTIDE SEQUENCE [LARGE SCALE GENOMIC DNA]</scope>
    <source>
        <strain evidence="3 4">DSM 27057</strain>
    </source>
</reference>
<comment type="caution">
    <text evidence="3">The sequence shown here is derived from an EMBL/GenBank/DDBJ whole genome shotgun (WGS) entry which is preliminary data.</text>
</comment>
<dbReference type="Gene3D" id="3.40.50.12780">
    <property type="entry name" value="N-terminal domain of ligase-like"/>
    <property type="match status" value="1"/>
</dbReference>
<dbReference type="Gene3D" id="3.30.300.30">
    <property type="match status" value="1"/>
</dbReference>
<feature type="domain" description="AMP-binding enzyme C-terminal" evidence="2">
    <location>
        <begin position="420"/>
        <end position="495"/>
    </location>
</feature>
<evidence type="ECO:0000259" key="2">
    <source>
        <dbReference type="Pfam" id="PF13193"/>
    </source>
</evidence>
<feature type="domain" description="AMP-dependent synthetase/ligase" evidence="1">
    <location>
        <begin position="22"/>
        <end position="361"/>
    </location>
</feature>
<dbReference type="RefSeq" id="WP_183625202.1">
    <property type="nucleotide sequence ID" value="NZ_JACIDX010000007.1"/>
</dbReference>
<proteinExistence type="predicted"/>
<dbReference type="InterPro" id="IPR017529">
    <property type="entry name" value="AcylCoA_ligase_PEP_1"/>
</dbReference>
<keyword evidence="4" id="KW-1185">Reference proteome</keyword>
<gene>
    <name evidence="3" type="ORF">GGR38_002089</name>
</gene>
<dbReference type="PANTHER" id="PTHR43767">
    <property type="entry name" value="LONG-CHAIN-FATTY-ACID--COA LIGASE"/>
    <property type="match status" value="1"/>
</dbReference>
<organism evidence="3 4">
    <name type="scientific">Novosphingobium sediminicola</name>
    <dbReference type="NCBI Taxonomy" id="563162"/>
    <lineage>
        <taxon>Bacteria</taxon>
        <taxon>Pseudomonadati</taxon>
        <taxon>Pseudomonadota</taxon>
        <taxon>Alphaproteobacteria</taxon>
        <taxon>Sphingomonadales</taxon>
        <taxon>Sphingomonadaceae</taxon>
        <taxon>Novosphingobium</taxon>
    </lineage>
</organism>
<dbReference type="NCBIfam" id="TIGR03098">
    <property type="entry name" value="ligase_PEP_1"/>
    <property type="match status" value="1"/>
</dbReference>
<dbReference type="InterPro" id="IPR045851">
    <property type="entry name" value="AMP-bd_C_sf"/>
</dbReference>
<keyword evidence="3" id="KW-0436">Ligase</keyword>
<name>A0A7W6G7N2_9SPHN</name>
<evidence type="ECO:0000313" key="3">
    <source>
        <dbReference type="EMBL" id="MBB3955137.1"/>
    </source>
</evidence>
<dbReference type="InterPro" id="IPR000873">
    <property type="entry name" value="AMP-dep_synth/lig_dom"/>
</dbReference>